<evidence type="ECO:0000256" key="5">
    <source>
        <dbReference type="HAMAP-Rule" id="MF_00376"/>
    </source>
</evidence>
<evidence type="ECO:0000313" key="8">
    <source>
        <dbReference type="Proteomes" id="UP000593802"/>
    </source>
</evidence>
<dbReference type="PANTHER" id="PTHR10695">
    <property type="entry name" value="DEPHOSPHO-COA KINASE-RELATED"/>
    <property type="match status" value="1"/>
</dbReference>
<evidence type="ECO:0000256" key="2">
    <source>
        <dbReference type="ARBA" id="ARBA00022741"/>
    </source>
</evidence>
<dbReference type="InterPro" id="IPR001977">
    <property type="entry name" value="Depp_CoAkinase"/>
</dbReference>
<keyword evidence="2 5" id="KW-0547">Nucleotide-binding</keyword>
<comment type="similarity">
    <text evidence="1 5">Belongs to the CoaE family.</text>
</comment>
<dbReference type="Proteomes" id="UP000593802">
    <property type="component" value="Chromosome"/>
</dbReference>
<keyword evidence="3 5" id="KW-0067">ATP-binding</keyword>
<evidence type="ECO:0000313" key="7">
    <source>
        <dbReference type="EMBL" id="BCJ88035.1"/>
    </source>
</evidence>
<organism evidence="7 8">
    <name type="scientific">Effusibacillus dendaii</name>
    <dbReference type="NCBI Taxonomy" id="2743772"/>
    <lineage>
        <taxon>Bacteria</taxon>
        <taxon>Bacillati</taxon>
        <taxon>Bacillota</taxon>
        <taxon>Bacilli</taxon>
        <taxon>Bacillales</taxon>
        <taxon>Alicyclobacillaceae</taxon>
        <taxon>Effusibacillus</taxon>
    </lineage>
</organism>
<accession>A0A7I8DD57</accession>
<dbReference type="GO" id="GO:0005737">
    <property type="term" value="C:cytoplasm"/>
    <property type="evidence" value="ECO:0007669"/>
    <property type="project" value="UniProtKB-SubCell"/>
</dbReference>
<evidence type="ECO:0000256" key="6">
    <source>
        <dbReference type="NCBIfam" id="TIGR00152"/>
    </source>
</evidence>
<keyword evidence="5" id="KW-0808">Transferase</keyword>
<dbReference type="InterPro" id="IPR027417">
    <property type="entry name" value="P-loop_NTPase"/>
</dbReference>
<evidence type="ECO:0000256" key="1">
    <source>
        <dbReference type="ARBA" id="ARBA00009018"/>
    </source>
</evidence>
<dbReference type="KEGG" id="eff:skT53_30200"/>
<protein>
    <recommendedName>
        <fullName evidence="5 6">Dephospho-CoA kinase</fullName>
        <ecNumber evidence="5 6">2.7.1.24</ecNumber>
    </recommendedName>
    <alternativeName>
        <fullName evidence="5">Dephosphocoenzyme A kinase</fullName>
    </alternativeName>
</protein>
<comment type="pathway">
    <text evidence="5">Cofactor biosynthesis; coenzyme A biosynthesis; CoA from (R)-pantothenate: step 5/5.</text>
</comment>
<keyword evidence="8" id="KW-1185">Reference proteome</keyword>
<keyword evidence="5" id="KW-0963">Cytoplasm</keyword>
<keyword evidence="4 5" id="KW-0173">Coenzyme A biosynthesis</keyword>
<dbReference type="EC" id="2.7.1.24" evidence="5 6"/>
<feature type="binding site" evidence="5">
    <location>
        <begin position="10"/>
        <end position="15"/>
    </location>
    <ligand>
        <name>ATP</name>
        <dbReference type="ChEBI" id="CHEBI:30616"/>
    </ligand>
</feature>
<comment type="catalytic activity">
    <reaction evidence="5">
        <text>3'-dephospho-CoA + ATP = ADP + CoA + H(+)</text>
        <dbReference type="Rhea" id="RHEA:18245"/>
        <dbReference type="ChEBI" id="CHEBI:15378"/>
        <dbReference type="ChEBI" id="CHEBI:30616"/>
        <dbReference type="ChEBI" id="CHEBI:57287"/>
        <dbReference type="ChEBI" id="CHEBI:57328"/>
        <dbReference type="ChEBI" id="CHEBI:456216"/>
        <dbReference type="EC" id="2.7.1.24"/>
    </reaction>
</comment>
<gene>
    <name evidence="5 7" type="primary">coaE</name>
    <name evidence="7" type="ORF">skT53_30200</name>
</gene>
<dbReference type="Gene3D" id="3.40.50.300">
    <property type="entry name" value="P-loop containing nucleotide triphosphate hydrolases"/>
    <property type="match status" value="1"/>
</dbReference>
<dbReference type="PANTHER" id="PTHR10695:SF46">
    <property type="entry name" value="BIFUNCTIONAL COENZYME A SYNTHASE-RELATED"/>
    <property type="match status" value="1"/>
</dbReference>
<proteinExistence type="inferred from homology"/>
<dbReference type="PROSITE" id="PS51219">
    <property type="entry name" value="DPCK"/>
    <property type="match status" value="1"/>
</dbReference>
<dbReference type="HAMAP" id="MF_00376">
    <property type="entry name" value="Dephospho_CoA_kinase"/>
    <property type="match status" value="1"/>
</dbReference>
<comment type="subcellular location">
    <subcellularLocation>
        <location evidence="5">Cytoplasm</location>
    </subcellularLocation>
</comment>
<dbReference type="GO" id="GO:0015937">
    <property type="term" value="P:coenzyme A biosynthetic process"/>
    <property type="evidence" value="ECO:0007669"/>
    <property type="project" value="UniProtKB-UniRule"/>
</dbReference>
<evidence type="ECO:0000256" key="3">
    <source>
        <dbReference type="ARBA" id="ARBA00022840"/>
    </source>
</evidence>
<dbReference type="UniPathway" id="UPA00241">
    <property type="reaction ID" value="UER00356"/>
</dbReference>
<dbReference type="FunFam" id="3.40.50.300:FF:000485">
    <property type="entry name" value="Dephospho-CoA kinase CAB5"/>
    <property type="match status" value="1"/>
</dbReference>
<sequence>MIAGLTGGIASGKSTVSKMFRELGAPIVDADIIARLVVEPDRPAWQGIVEEFGTEILLSDRTIDRTKLGSIIFADASRRDKLNRIVHPRVREEAARQVEQFLREDPKRPILQDVPLLIETGLYKQMDKVIVVYVNEETQLQRLMQRDGSTKAEAMQRIRAQMPIEEKKKFADFLIDNSGSLEGTRQQVEQIWEELNRLA</sequence>
<dbReference type="SUPFAM" id="SSF52540">
    <property type="entry name" value="P-loop containing nucleoside triphosphate hydrolases"/>
    <property type="match status" value="1"/>
</dbReference>
<dbReference type="NCBIfam" id="TIGR00152">
    <property type="entry name" value="dephospho-CoA kinase"/>
    <property type="match status" value="1"/>
</dbReference>
<dbReference type="Pfam" id="PF01121">
    <property type="entry name" value="CoaE"/>
    <property type="match status" value="1"/>
</dbReference>
<dbReference type="GO" id="GO:0004140">
    <property type="term" value="F:dephospho-CoA kinase activity"/>
    <property type="evidence" value="ECO:0007669"/>
    <property type="project" value="UniProtKB-UniRule"/>
</dbReference>
<name>A0A7I8DD57_9BACL</name>
<dbReference type="GO" id="GO:0005524">
    <property type="term" value="F:ATP binding"/>
    <property type="evidence" value="ECO:0007669"/>
    <property type="project" value="UniProtKB-UniRule"/>
</dbReference>
<comment type="function">
    <text evidence="5">Catalyzes the phosphorylation of the 3'-hydroxyl group of dephosphocoenzyme A to form coenzyme A.</text>
</comment>
<reference evidence="7 8" key="1">
    <citation type="submission" date="2020-08" db="EMBL/GenBank/DDBJ databases">
        <title>Complete Genome Sequence of Effusibacillus dendaii Strain skT53, Isolated from Farmland soil.</title>
        <authorList>
            <person name="Konishi T."/>
            <person name="Kawasaki H."/>
        </authorList>
    </citation>
    <scope>NUCLEOTIDE SEQUENCE [LARGE SCALE GENOMIC DNA]</scope>
    <source>
        <strain evidence="8">skT53</strain>
    </source>
</reference>
<dbReference type="EMBL" id="AP023366">
    <property type="protein sequence ID" value="BCJ88035.1"/>
    <property type="molecule type" value="Genomic_DNA"/>
</dbReference>
<evidence type="ECO:0000256" key="4">
    <source>
        <dbReference type="ARBA" id="ARBA00022993"/>
    </source>
</evidence>
<dbReference type="CDD" id="cd02022">
    <property type="entry name" value="DPCK"/>
    <property type="match status" value="1"/>
</dbReference>
<dbReference type="AlphaFoldDB" id="A0A7I8DD57"/>
<keyword evidence="5 7" id="KW-0418">Kinase</keyword>